<organism evidence="18 19">
    <name type="scientific">Chlorella sorokiniana</name>
    <name type="common">Freshwater green alga</name>
    <dbReference type="NCBI Taxonomy" id="3076"/>
    <lineage>
        <taxon>Eukaryota</taxon>
        <taxon>Viridiplantae</taxon>
        <taxon>Chlorophyta</taxon>
        <taxon>core chlorophytes</taxon>
        <taxon>Trebouxiophyceae</taxon>
        <taxon>Chlorellales</taxon>
        <taxon>Chlorellaceae</taxon>
        <taxon>Chlorella clade</taxon>
        <taxon>Chlorella</taxon>
    </lineage>
</organism>
<keyword evidence="9" id="KW-0472">Membrane</keyword>
<keyword evidence="3" id="KW-1003">Cell membrane</keyword>
<feature type="binding site" evidence="17">
    <location>
        <position position="224"/>
    </location>
    <ligand>
        <name>Mg(2+)</name>
        <dbReference type="ChEBI" id="CHEBI:18420"/>
        <label>1</label>
        <note>catalytic</note>
    </ligand>
</feature>
<dbReference type="InterPro" id="IPR020550">
    <property type="entry name" value="Inositol_monophosphatase_CS"/>
</dbReference>
<feature type="binding site" evidence="17">
    <location>
        <position position="96"/>
    </location>
    <ligand>
        <name>Mg(2+)</name>
        <dbReference type="ChEBI" id="CHEBI:18420"/>
        <label>1</label>
        <note>catalytic</note>
    </ligand>
</feature>
<keyword evidence="8 17" id="KW-0460">Magnesium</keyword>
<reference evidence="18 19" key="1">
    <citation type="journal article" date="2018" name="Plant J.">
        <title>Genome sequences of Chlorella sorokiniana UTEX 1602 and Micractinium conductrix SAG 241.80: implications to maltose excretion by a green alga.</title>
        <authorList>
            <person name="Arriola M.B."/>
            <person name="Velmurugan N."/>
            <person name="Zhang Y."/>
            <person name="Plunkett M.H."/>
            <person name="Hondzo H."/>
            <person name="Barney B.M."/>
        </authorList>
    </citation>
    <scope>NUCLEOTIDE SEQUENCE [LARGE SCALE GENOMIC DNA]</scope>
    <source>
        <strain evidence="19">UTEX 1602</strain>
    </source>
</reference>
<dbReference type="GO" id="GO:0046854">
    <property type="term" value="P:phosphatidylinositol phosphate biosynthetic process"/>
    <property type="evidence" value="ECO:0007669"/>
    <property type="project" value="InterPro"/>
</dbReference>
<name>A0A2P6U473_CHLSO</name>
<dbReference type="InterPro" id="IPR000760">
    <property type="entry name" value="Inositol_monophosphatase-like"/>
</dbReference>
<keyword evidence="19" id="KW-1185">Reference proteome</keyword>
<evidence type="ECO:0000256" key="17">
    <source>
        <dbReference type="PIRSR" id="PIRSR600760-2"/>
    </source>
</evidence>
<gene>
    <name evidence="18" type="ORF">C2E21_0187</name>
</gene>
<dbReference type="InterPro" id="IPR020583">
    <property type="entry name" value="Inositol_monoP_metal-BS"/>
</dbReference>
<evidence type="ECO:0000256" key="16">
    <source>
        <dbReference type="ARBA" id="ARBA00044554"/>
    </source>
</evidence>
<evidence type="ECO:0000256" key="8">
    <source>
        <dbReference type="ARBA" id="ARBA00022842"/>
    </source>
</evidence>
<evidence type="ECO:0000256" key="7">
    <source>
        <dbReference type="ARBA" id="ARBA00022801"/>
    </source>
</evidence>
<dbReference type="STRING" id="3076.A0A2P6U473"/>
<dbReference type="Pfam" id="PF00459">
    <property type="entry name" value="Inositol_P"/>
    <property type="match status" value="1"/>
</dbReference>
<evidence type="ECO:0000256" key="2">
    <source>
        <dbReference type="ARBA" id="ARBA00012633"/>
    </source>
</evidence>
<proteinExistence type="inferred from homology"/>
<comment type="catalytic activity">
    <reaction evidence="12">
        <text>1D-myo-inositol 1,3,4-trisphosphate + H2O = 1D-myo-inositol 3,4-bisphosphate + phosphate</text>
        <dbReference type="Rhea" id="RHEA:70319"/>
        <dbReference type="ChEBI" id="CHEBI:15377"/>
        <dbReference type="ChEBI" id="CHEBI:43474"/>
        <dbReference type="ChEBI" id="CHEBI:58414"/>
        <dbReference type="ChEBI" id="CHEBI:83241"/>
    </reaction>
    <physiologicalReaction direction="left-to-right" evidence="12">
        <dbReference type="Rhea" id="RHEA:70320"/>
    </physiologicalReaction>
</comment>
<dbReference type="EC" id="3.1.3.57" evidence="14"/>
<dbReference type="GO" id="GO:0004441">
    <property type="term" value="F:inositol-1,4-bisphosphate 1-phosphatase activity"/>
    <property type="evidence" value="ECO:0007669"/>
    <property type="project" value="UniProtKB-EC"/>
</dbReference>
<dbReference type="PANTHER" id="PTHR43028">
    <property type="entry name" value="3'(2'),5'-BISPHOSPHATE NUCLEOTIDASE 1"/>
    <property type="match status" value="1"/>
</dbReference>
<dbReference type="EMBL" id="LHPG02000001">
    <property type="protein sequence ID" value="PRW61118.1"/>
    <property type="molecule type" value="Genomic_DNA"/>
</dbReference>
<evidence type="ECO:0000256" key="13">
    <source>
        <dbReference type="ARBA" id="ARBA00044478"/>
    </source>
</evidence>
<comment type="cofactor">
    <cofactor evidence="17">
        <name>Mg(2+)</name>
        <dbReference type="ChEBI" id="CHEBI:18420"/>
    </cofactor>
</comment>
<evidence type="ECO:0000256" key="4">
    <source>
        <dbReference type="ARBA" id="ARBA00022519"/>
    </source>
</evidence>
<evidence type="ECO:0000313" key="18">
    <source>
        <dbReference type="EMBL" id="PRW61118.1"/>
    </source>
</evidence>
<sequence>MSLEVALTQRVDCAAVVVIAKQACQAILAVYNSEAESWDVEHKADESPLTRADREANAVICEGLARIAPHIPIVSEENRQVAYDTRKGYQYSWCVDPLDGTKEFLKRNGQFTVNIALLRGSQPVLGVVAVPVDGTVYWAAEGQGAYVQRPGGEAQRLQAAEVDLSAPGLVVVGSASHLTAETQAFVAQLREPTFKQLGSSLKLLMVAEGAAHVYPRLAPTSEWDTAAAHVIVTEAGGEVLQAGLCDSKGKPLEDWQAALARQQPVQYNKESPLNPFFVVYGRRQKA</sequence>
<dbReference type="SUPFAM" id="SSF56655">
    <property type="entry name" value="Carbohydrate phosphatase"/>
    <property type="match status" value="1"/>
</dbReference>
<dbReference type="PROSITE" id="PS00629">
    <property type="entry name" value="IMP_1"/>
    <property type="match status" value="1"/>
</dbReference>
<evidence type="ECO:0000256" key="15">
    <source>
        <dbReference type="ARBA" id="ARBA00044544"/>
    </source>
</evidence>
<keyword evidence="7" id="KW-0378">Hydrolase</keyword>
<dbReference type="Gene3D" id="3.40.190.80">
    <property type="match status" value="1"/>
</dbReference>
<dbReference type="GO" id="GO:0000287">
    <property type="term" value="F:magnesium ion binding"/>
    <property type="evidence" value="ECO:0007669"/>
    <property type="project" value="InterPro"/>
</dbReference>
<dbReference type="GO" id="GO:0006790">
    <property type="term" value="P:sulfur compound metabolic process"/>
    <property type="evidence" value="ECO:0007669"/>
    <property type="project" value="InterPro"/>
</dbReference>
<protein>
    <recommendedName>
        <fullName evidence="10">3'(2'),5'-bisphosphate nucleotidase 1</fullName>
        <ecNumber evidence="14">3.1.3.57</ecNumber>
        <ecNumber evidence="2">3.1.3.7</ecNumber>
    </recommendedName>
    <alternativeName>
        <fullName evidence="15">3'-phosphoadenosine 5'-phosphate phosphatase</fullName>
    </alternativeName>
    <alternativeName>
        <fullName evidence="11">Bisphosphate 3'-nucleotidase 1</fullName>
    </alternativeName>
    <alternativeName>
        <fullName evidence="16">Inositol-polyphosphate 1-phosphatase</fullName>
    </alternativeName>
</protein>
<dbReference type="HAMAP" id="MF_02095">
    <property type="entry name" value="CysQ"/>
    <property type="match status" value="1"/>
</dbReference>
<evidence type="ECO:0000256" key="3">
    <source>
        <dbReference type="ARBA" id="ARBA00022475"/>
    </source>
</evidence>
<keyword evidence="4" id="KW-0997">Cell inner membrane</keyword>
<comment type="caution">
    <text evidence="18">The sequence shown here is derived from an EMBL/GenBank/DDBJ whole genome shotgun (WGS) entry which is preliminary data.</text>
</comment>
<dbReference type="PROSITE" id="PS00630">
    <property type="entry name" value="IMP_2"/>
    <property type="match status" value="1"/>
</dbReference>
<dbReference type="Proteomes" id="UP000239899">
    <property type="component" value="Unassembled WGS sequence"/>
</dbReference>
<dbReference type="Gene3D" id="3.30.540.10">
    <property type="entry name" value="Fructose-1,6-Bisphosphatase, subunit A, domain 1"/>
    <property type="match status" value="1"/>
</dbReference>
<dbReference type="GO" id="GO:0008441">
    <property type="term" value="F:3'(2'),5'-bisphosphate nucleotidase activity"/>
    <property type="evidence" value="ECO:0007669"/>
    <property type="project" value="UniProtKB-EC"/>
</dbReference>
<dbReference type="CDD" id="cd01638">
    <property type="entry name" value="CysQ"/>
    <property type="match status" value="1"/>
</dbReference>
<dbReference type="EC" id="3.1.3.7" evidence="2"/>
<keyword evidence="5" id="KW-0452">Lithium</keyword>
<comment type="similarity">
    <text evidence="1">Belongs to the inositol monophosphatase superfamily. CysQ family.</text>
</comment>
<dbReference type="InterPro" id="IPR006240">
    <property type="entry name" value="CysQ"/>
</dbReference>
<comment type="catalytic activity">
    <reaction evidence="13">
        <text>1D-myo-inositol 1,4-bisphosphate + H2O = 1D-myo-inositol 4-phosphate + phosphate</text>
        <dbReference type="Rhea" id="RHEA:15553"/>
        <dbReference type="ChEBI" id="CHEBI:15377"/>
        <dbReference type="ChEBI" id="CHEBI:43474"/>
        <dbReference type="ChEBI" id="CHEBI:58282"/>
        <dbReference type="ChEBI" id="CHEBI:58469"/>
        <dbReference type="EC" id="3.1.3.57"/>
    </reaction>
    <physiologicalReaction direction="left-to-right" evidence="13">
        <dbReference type="Rhea" id="RHEA:15554"/>
    </physiologicalReaction>
</comment>
<dbReference type="AlphaFoldDB" id="A0A2P6U473"/>
<evidence type="ECO:0000256" key="11">
    <source>
        <dbReference type="ARBA" id="ARBA00041815"/>
    </source>
</evidence>
<dbReference type="NCBIfam" id="TIGR01331">
    <property type="entry name" value="bisphos_cysQ"/>
    <property type="match status" value="1"/>
</dbReference>
<dbReference type="PRINTS" id="PR00377">
    <property type="entry name" value="IMPHPHTASES"/>
</dbReference>
<feature type="binding site" evidence="17">
    <location>
        <position position="98"/>
    </location>
    <ligand>
        <name>Mg(2+)</name>
        <dbReference type="ChEBI" id="CHEBI:18420"/>
        <label>1</label>
        <note>catalytic</note>
    </ligand>
</feature>
<dbReference type="InterPro" id="IPR050725">
    <property type="entry name" value="CysQ/Inositol_MonoPase"/>
</dbReference>
<dbReference type="OrthoDB" id="10254945at2759"/>
<evidence type="ECO:0000256" key="10">
    <source>
        <dbReference type="ARBA" id="ARBA00040342"/>
    </source>
</evidence>
<feature type="binding site" evidence="17">
    <location>
        <position position="99"/>
    </location>
    <ligand>
        <name>Mg(2+)</name>
        <dbReference type="ChEBI" id="CHEBI:18420"/>
        <label>1</label>
        <note>catalytic</note>
    </ligand>
</feature>
<evidence type="ECO:0000313" key="19">
    <source>
        <dbReference type="Proteomes" id="UP000239899"/>
    </source>
</evidence>
<evidence type="ECO:0000256" key="1">
    <source>
        <dbReference type="ARBA" id="ARBA00005289"/>
    </source>
</evidence>
<feature type="binding site" evidence="17">
    <location>
        <position position="76"/>
    </location>
    <ligand>
        <name>Mg(2+)</name>
        <dbReference type="ChEBI" id="CHEBI:18420"/>
        <label>1</label>
        <note>catalytic</note>
    </ligand>
</feature>
<accession>A0A2P6U473</accession>
<evidence type="ECO:0000256" key="12">
    <source>
        <dbReference type="ARBA" id="ARBA00044465"/>
    </source>
</evidence>
<evidence type="ECO:0000256" key="6">
    <source>
        <dbReference type="ARBA" id="ARBA00022723"/>
    </source>
</evidence>
<evidence type="ECO:0000256" key="5">
    <source>
        <dbReference type="ARBA" id="ARBA00022671"/>
    </source>
</evidence>
<evidence type="ECO:0000256" key="9">
    <source>
        <dbReference type="ARBA" id="ARBA00023136"/>
    </source>
</evidence>
<keyword evidence="6 17" id="KW-0479">Metal-binding</keyword>
<evidence type="ECO:0000256" key="14">
    <source>
        <dbReference type="ARBA" id="ARBA00044519"/>
    </source>
</evidence>
<dbReference type="PANTHER" id="PTHR43028:SF5">
    <property type="entry name" value="3'(2'),5'-BISPHOSPHATE NUCLEOTIDASE 1"/>
    <property type="match status" value="1"/>
</dbReference>